<accession>A0ABU0NKM1</accession>
<dbReference type="Proteomes" id="UP001230654">
    <property type="component" value="Unassembled WGS sequence"/>
</dbReference>
<protein>
    <recommendedName>
        <fullName evidence="1">CBM6 domain-containing protein</fullName>
    </recommendedName>
</protein>
<dbReference type="Gene3D" id="3.20.20.80">
    <property type="entry name" value="Glycosidases"/>
    <property type="match status" value="1"/>
</dbReference>
<evidence type="ECO:0000313" key="2">
    <source>
        <dbReference type="EMBL" id="MDQ0579343.1"/>
    </source>
</evidence>
<dbReference type="InterPro" id="IPR008979">
    <property type="entry name" value="Galactose-bd-like_sf"/>
</dbReference>
<dbReference type="SUPFAM" id="SSF49785">
    <property type="entry name" value="Galactose-binding domain-like"/>
    <property type="match status" value="2"/>
</dbReference>
<comment type="caution">
    <text evidence="2">The sequence shown here is derived from an EMBL/GenBank/DDBJ whole genome shotgun (WGS) entry which is preliminary data.</text>
</comment>
<reference evidence="2 3" key="1">
    <citation type="submission" date="2023-07" db="EMBL/GenBank/DDBJ databases">
        <title>Comparative genomics of wheat-associated soil bacteria to identify genetic determinants of phenazine resistance.</title>
        <authorList>
            <person name="Mouncey N."/>
        </authorList>
    </citation>
    <scope>NUCLEOTIDE SEQUENCE [LARGE SCALE GENOMIC DNA]</scope>
    <source>
        <strain evidence="2 3">B2I6</strain>
    </source>
</reference>
<sequence>MDVTGHAPPPARGRASAPQRLTVDLAVSEGPVLLGANGALYGIGDDGVPSDAVLAPLKITSVTQKPEGGAQHPNGDALSVSGSFFRNGGGEINVMMQDVYARWPYEDLGIDDYLPRVDEIVKEVMADPHHDRFVYIPFNEPDCIWYDLGVPDRERYEANRDRFFEDWRTVYRRIRSLDPDARIAGPNETGYHPRLMSDFLAFGQRENVLPHVVTWHELSPDSLREFQSHHDDYRATERRLGIAPLRVSIDEYANRRDLSVPGQLVQWVSMFERNKVYANQAYWDAAGNMDGNVVRTNIPNGGWWFFRWYAGLTGDTVEVTPPQPHSVDTLQGLASLDSSRRQAQVLLGGSDGDVDVEVRGVPRAVFGRAVVATVAEAAWSGYEGQHAAPRVLARTVLEVAADGSVTVPLSGARRMSAYRIVLTPGGAGAPSAVCVPWSASYEAEDAAITGGRVPTRGTVADADGYAASGTNAVSLGTPGGRMDLTVTVPADGTYDLAILYGNGSGAPAGQKLLVDGAHPVTVTYPSTQDRAHLAKKDLRVELPAGTHVLTLVGGDAEVTLDRLDLTARTGAPWASYEATLADIGGSPSYDYSSSAGVGTGALVLREGDRAVFDVYAPRDGHYTVVPRASATVWLALHGERLTAAPDRPLRLYLVAGNNRVALTAPTARQAAVRSLDVSGAGSAGGALSYDAASAALTGAARLVGSAHAPGGFCVDDVGDSPHGAAEFTVHALHSGRHVLVVHYAHDDRRDTGHAYNTDILSRTADITVGAGTPLRVTFKNTWSLDDYWTLGVPVDLRKGANSVTFRNATGRAPRIGRIELGRVFLPS</sequence>
<evidence type="ECO:0000313" key="3">
    <source>
        <dbReference type="Proteomes" id="UP001230654"/>
    </source>
</evidence>
<dbReference type="RefSeq" id="WP_307161854.1">
    <property type="nucleotide sequence ID" value="NZ_JAUSWV010000002.1"/>
</dbReference>
<dbReference type="PROSITE" id="PS51175">
    <property type="entry name" value="CBM6"/>
    <property type="match status" value="1"/>
</dbReference>
<dbReference type="Gene3D" id="2.60.120.260">
    <property type="entry name" value="Galactose-binding domain-like"/>
    <property type="match status" value="2"/>
</dbReference>
<keyword evidence="3" id="KW-1185">Reference proteome</keyword>
<name>A0ABU0NKM1_STRRH</name>
<evidence type="ECO:0000259" key="1">
    <source>
        <dbReference type="PROSITE" id="PS51175"/>
    </source>
</evidence>
<dbReference type="SUPFAM" id="SSF51445">
    <property type="entry name" value="(Trans)glycosidases"/>
    <property type="match status" value="1"/>
</dbReference>
<organism evidence="2 3">
    <name type="scientific">Streptomyces rishiriensis</name>
    <dbReference type="NCBI Taxonomy" id="68264"/>
    <lineage>
        <taxon>Bacteria</taxon>
        <taxon>Bacillati</taxon>
        <taxon>Actinomycetota</taxon>
        <taxon>Actinomycetes</taxon>
        <taxon>Kitasatosporales</taxon>
        <taxon>Streptomycetaceae</taxon>
        <taxon>Streptomyces</taxon>
    </lineage>
</organism>
<dbReference type="InterPro" id="IPR005084">
    <property type="entry name" value="CBM6"/>
</dbReference>
<dbReference type="EMBL" id="JAUSWV010000002">
    <property type="protein sequence ID" value="MDQ0579343.1"/>
    <property type="molecule type" value="Genomic_DNA"/>
</dbReference>
<gene>
    <name evidence="2" type="ORF">QF030_001521</name>
</gene>
<dbReference type="CDD" id="cd04081">
    <property type="entry name" value="CBM35_galactosidase-like"/>
    <property type="match status" value="1"/>
</dbReference>
<proteinExistence type="predicted"/>
<feature type="domain" description="CBM6" evidence="1">
    <location>
        <begin position="439"/>
        <end position="566"/>
    </location>
</feature>
<dbReference type="InterPro" id="IPR017853">
    <property type="entry name" value="GH"/>
</dbReference>